<evidence type="ECO:0000256" key="1">
    <source>
        <dbReference type="SAM" id="MobiDB-lite"/>
    </source>
</evidence>
<protein>
    <submittedName>
        <fullName evidence="2">Uncharacterized protein</fullName>
    </submittedName>
</protein>
<organism evidence="2 3">
    <name type="scientific">Drosophila ananassae</name>
    <name type="common">Fruit fly</name>
    <dbReference type="NCBI Taxonomy" id="7217"/>
    <lineage>
        <taxon>Eukaryota</taxon>
        <taxon>Metazoa</taxon>
        <taxon>Ecdysozoa</taxon>
        <taxon>Arthropoda</taxon>
        <taxon>Hexapoda</taxon>
        <taxon>Insecta</taxon>
        <taxon>Pterygota</taxon>
        <taxon>Neoptera</taxon>
        <taxon>Endopterygota</taxon>
        <taxon>Diptera</taxon>
        <taxon>Brachycera</taxon>
        <taxon>Muscomorpha</taxon>
        <taxon>Ephydroidea</taxon>
        <taxon>Drosophilidae</taxon>
        <taxon>Drosophila</taxon>
        <taxon>Sophophora</taxon>
    </lineage>
</organism>
<name>B3MZW9_DROAN</name>
<dbReference type="GeneID" id="6501812"/>
<reference evidence="2 3" key="1">
    <citation type="journal article" date="2007" name="Nature">
        <title>Evolution of genes and genomes on the Drosophila phylogeny.</title>
        <authorList>
            <consortium name="Drosophila 12 Genomes Consortium"/>
            <person name="Clark A.G."/>
            <person name="Eisen M.B."/>
            <person name="Smith D.R."/>
            <person name="Bergman C.M."/>
            <person name="Oliver B."/>
            <person name="Markow T.A."/>
            <person name="Kaufman T.C."/>
            <person name="Kellis M."/>
            <person name="Gelbart W."/>
            <person name="Iyer V.N."/>
            <person name="Pollard D.A."/>
            <person name="Sackton T.B."/>
            <person name="Larracuente A.M."/>
            <person name="Singh N.D."/>
            <person name="Abad J.P."/>
            <person name="Abt D.N."/>
            <person name="Adryan B."/>
            <person name="Aguade M."/>
            <person name="Akashi H."/>
            <person name="Anderson W.W."/>
            <person name="Aquadro C.F."/>
            <person name="Ardell D.H."/>
            <person name="Arguello R."/>
            <person name="Artieri C.G."/>
            <person name="Barbash D.A."/>
            <person name="Barker D."/>
            <person name="Barsanti P."/>
            <person name="Batterham P."/>
            <person name="Batzoglou S."/>
            <person name="Begun D."/>
            <person name="Bhutkar A."/>
            <person name="Blanco E."/>
            <person name="Bosak S.A."/>
            <person name="Bradley R.K."/>
            <person name="Brand A.D."/>
            <person name="Brent M.R."/>
            <person name="Brooks A.N."/>
            <person name="Brown R.H."/>
            <person name="Butlin R.K."/>
            <person name="Caggese C."/>
            <person name="Calvi B.R."/>
            <person name="Bernardo de Carvalho A."/>
            <person name="Caspi A."/>
            <person name="Castrezana S."/>
            <person name="Celniker S.E."/>
            <person name="Chang J.L."/>
            <person name="Chapple C."/>
            <person name="Chatterji S."/>
            <person name="Chinwalla A."/>
            <person name="Civetta A."/>
            <person name="Clifton S.W."/>
            <person name="Comeron J.M."/>
            <person name="Costello J.C."/>
            <person name="Coyne J.A."/>
            <person name="Daub J."/>
            <person name="David R.G."/>
            <person name="Delcher A.L."/>
            <person name="Delehaunty K."/>
            <person name="Do C.B."/>
            <person name="Ebling H."/>
            <person name="Edwards K."/>
            <person name="Eickbush T."/>
            <person name="Evans J.D."/>
            <person name="Filipski A."/>
            <person name="Findeiss S."/>
            <person name="Freyhult E."/>
            <person name="Fulton L."/>
            <person name="Fulton R."/>
            <person name="Garcia A.C."/>
            <person name="Gardiner A."/>
            <person name="Garfield D.A."/>
            <person name="Garvin B.E."/>
            <person name="Gibson G."/>
            <person name="Gilbert D."/>
            <person name="Gnerre S."/>
            <person name="Godfrey J."/>
            <person name="Good R."/>
            <person name="Gotea V."/>
            <person name="Gravely B."/>
            <person name="Greenberg A.J."/>
            <person name="Griffiths-Jones S."/>
            <person name="Gross S."/>
            <person name="Guigo R."/>
            <person name="Gustafson E.A."/>
            <person name="Haerty W."/>
            <person name="Hahn M.W."/>
            <person name="Halligan D.L."/>
            <person name="Halpern A.L."/>
            <person name="Halter G.M."/>
            <person name="Han M.V."/>
            <person name="Heger A."/>
            <person name="Hillier L."/>
            <person name="Hinrichs A.S."/>
            <person name="Holmes I."/>
            <person name="Hoskins R.A."/>
            <person name="Hubisz M.J."/>
            <person name="Hultmark D."/>
            <person name="Huntley M.A."/>
            <person name="Jaffe D.B."/>
            <person name="Jagadeeshan S."/>
            <person name="Jeck W.R."/>
            <person name="Johnson J."/>
            <person name="Jones C.D."/>
            <person name="Jordan W.C."/>
            <person name="Karpen G.H."/>
            <person name="Kataoka E."/>
            <person name="Keightley P.D."/>
            <person name="Kheradpour P."/>
            <person name="Kirkness E.F."/>
            <person name="Koerich L.B."/>
            <person name="Kristiansen K."/>
            <person name="Kudrna D."/>
            <person name="Kulathinal R.J."/>
            <person name="Kumar S."/>
            <person name="Kwok R."/>
            <person name="Lander E."/>
            <person name="Langley C.H."/>
            <person name="Lapoint R."/>
            <person name="Lazzaro B.P."/>
            <person name="Lee S.J."/>
            <person name="Levesque L."/>
            <person name="Li R."/>
            <person name="Lin C.F."/>
            <person name="Lin M.F."/>
            <person name="Lindblad-Toh K."/>
            <person name="Llopart A."/>
            <person name="Long M."/>
            <person name="Low L."/>
            <person name="Lozovsky E."/>
            <person name="Lu J."/>
            <person name="Luo M."/>
            <person name="Machado C.A."/>
            <person name="Makalowski W."/>
            <person name="Marzo M."/>
            <person name="Matsuda M."/>
            <person name="Matzkin L."/>
            <person name="McAllister B."/>
            <person name="McBride C.S."/>
            <person name="McKernan B."/>
            <person name="McKernan K."/>
            <person name="Mendez-Lago M."/>
            <person name="Minx P."/>
            <person name="Mollenhauer M.U."/>
            <person name="Montooth K."/>
            <person name="Mount S.M."/>
            <person name="Mu X."/>
            <person name="Myers E."/>
            <person name="Negre B."/>
            <person name="Newfeld S."/>
            <person name="Nielsen R."/>
            <person name="Noor M.A."/>
            <person name="O'Grady P."/>
            <person name="Pachter L."/>
            <person name="Papaceit M."/>
            <person name="Parisi M.J."/>
            <person name="Parisi M."/>
            <person name="Parts L."/>
            <person name="Pedersen J.S."/>
            <person name="Pesole G."/>
            <person name="Phillippy A.M."/>
            <person name="Ponting C.P."/>
            <person name="Pop M."/>
            <person name="Porcelli D."/>
            <person name="Powell J.R."/>
            <person name="Prohaska S."/>
            <person name="Pruitt K."/>
            <person name="Puig M."/>
            <person name="Quesneville H."/>
            <person name="Ram K.R."/>
            <person name="Rand D."/>
            <person name="Rasmussen M.D."/>
            <person name="Reed L.K."/>
            <person name="Reenan R."/>
            <person name="Reily A."/>
            <person name="Remington K.A."/>
            <person name="Rieger T.T."/>
            <person name="Ritchie M.G."/>
            <person name="Robin C."/>
            <person name="Rogers Y.H."/>
            <person name="Rohde C."/>
            <person name="Rozas J."/>
            <person name="Rubenfield M.J."/>
            <person name="Ruiz A."/>
            <person name="Russo S."/>
            <person name="Salzberg S.L."/>
            <person name="Sanchez-Gracia A."/>
            <person name="Saranga D.J."/>
            <person name="Sato H."/>
            <person name="Schaeffer S.W."/>
            <person name="Schatz M.C."/>
            <person name="Schlenke T."/>
            <person name="Schwartz R."/>
            <person name="Segarra C."/>
            <person name="Singh R.S."/>
            <person name="Sirot L."/>
            <person name="Sirota M."/>
            <person name="Sisneros N.B."/>
            <person name="Smith C.D."/>
            <person name="Smith T.F."/>
            <person name="Spieth J."/>
            <person name="Stage D.E."/>
            <person name="Stark A."/>
            <person name="Stephan W."/>
            <person name="Strausberg R.L."/>
            <person name="Strempel S."/>
            <person name="Sturgill D."/>
            <person name="Sutton G."/>
            <person name="Sutton G.G."/>
            <person name="Tao W."/>
            <person name="Teichmann S."/>
            <person name="Tobari Y.N."/>
            <person name="Tomimura Y."/>
            <person name="Tsolas J.M."/>
            <person name="Valente V.L."/>
            <person name="Venter E."/>
            <person name="Venter J.C."/>
            <person name="Vicario S."/>
            <person name="Vieira F.G."/>
            <person name="Vilella A.J."/>
            <person name="Villasante A."/>
            <person name="Walenz B."/>
            <person name="Wang J."/>
            <person name="Wasserman M."/>
            <person name="Watts T."/>
            <person name="Wilson D."/>
            <person name="Wilson R.K."/>
            <person name="Wing R.A."/>
            <person name="Wolfner M.F."/>
            <person name="Wong A."/>
            <person name="Wong G.K."/>
            <person name="Wu C.I."/>
            <person name="Wu G."/>
            <person name="Yamamoto D."/>
            <person name="Yang H.P."/>
            <person name="Yang S.P."/>
            <person name="Yorke J.A."/>
            <person name="Yoshida K."/>
            <person name="Zdobnov E."/>
            <person name="Zhang P."/>
            <person name="Zhang Y."/>
            <person name="Zimin A.V."/>
            <person name="Baldwin J."/>
            <person name="Abdouelleil A."/>
            <person name="Abdulkadir J."/>
            <person name="Abebe A."/>
            <person name="Abera B."/>
            <person name="Abreu J."/>
            <person name="Acer S.C."/>
            <person name="Aftuck L."/>
            <person name="Alexander A."/>
            <person name="An P."/>
            <person name="Anderson E."/>
            <person name="Anderson S."/>
            <person name="Arachi H."/>
            <person name="Azer M."/>
            <person name="Bachantsang P."/>
            <person name="Barry A."/>
            <person name="Bayul T."/>
            <person name="Berlin A."/>
            <person name="Bessette D."/>
            <person name="Bloom T."/>
            <person name="Blye J."/>
            <person name="Boguslavskiy L."/>
            <person name="Bonnet C."/>
            <person name="Boukhgalter B."/>
            <person name="Bourzgui I."/>
            <person name="Brown A."/>
            <person name="Cahill P."/>
            <person name="Channer S."/>
            <person name="Cheshatsang Y."/>
            <person name="Chuda L."/>
            <person name="Citroen M."/>
            <person name="Collymore A."/>
            <person name="Cooke P."/>
            <person name="Costello M."/>
            <person name="D'Aco K."/>
            <person name="Daza R."/>
            <person name="De Haan G."/>
            <person name="DeGray S."/>
            <person name="DeMaso C."/>
            <person name="Dhargay N."/>
            <person name="Dooley K."/>
            <person name="Dooley E."/>
            <person name="Doricent M."/>
            <person name="Dorje P."/>
            <person name="Dorjee K."/>
            <person name="Dupes A."/>
            <person name="Elong R."/>
            <person name="Falk J."/>
            <person name="Farina A."/>
            <person name="Faro S."/>
            <person name="Ferguson D."/>
            <person name="Fisher S."/>
            <person name="Foley C.D."/>
            <person name="Franke A."/>
            <person name="Friedrich D."/>
            <person name="Gadbois L."/>
            <person name="Gearin G."/>
            <person name="Gearin C.R."/>
            <person name="Giannoukos G."/>
            <person name="Goode T."/>
            <person name="Graham J."/>
            <person name="Grandbois E."/>
            <person name="Grewal S."/>
            <person name="Gyaltsen K."/>
            <person name="Hafez N."/>
            <person name="Hagos B."/>
            <person name="Hall J."/>
            <person name="Henson C."/>
            <person name="Hollinger A."/>
            <person name="Honan T."/>
            <person name="Huard M.D."/>
            <person name="Hughes L."/>
            <person name="Hurhula B."/>
            <person name="Husby M.E."/>
            <person name="Kamat A."/>
            <person name="Kanga B."/>
            <person name="Kashin S."/>
            <person name="Khazanovich D."/>
            <person name="Kisner P."/>
            <person name="Lance K."/>
            <person name="Lara M."/>
            <person name="Lee W."/>
            <person name="Lennon N."/>
            <person name="Letendre F."/>
            <person name="LeVine R."/>
            <person name="Lipovsky A."/>
            <person name="Liu X."/>
            <person name="Liu J."/>
            <person name="Liu S."/>
            <person name="Lokyitsang T."/>
            <person name="Lokyitsang Y."/>
            <person name="Lubonja R."/>
            <person name="Lui A."/>
            <person name="MacDonald P."/>
            <person name="Magnisalis V."/>
            <person name="Maru K."/>
            <person name="Matthews C."/>
            <person name="McCusker W."/>
            <person name="McDonough S."/>
            <person name="Mehta T."/>
            <person name="Meldrim J."/>
            <person name="Meneus L."/>
            <person name="Mihai O."/>
            <person name="Mihalev A."/>
            <person name="Mihova T."/>
            <person name="Mittelman R."/>
            <person name="Mlenga V."/>
            <person name="Montmayeur A."/>
            <person name="Mulrain L."/>
            <person name="Navidi A."/>
            <person name="Naylor J."/>
            <person name="Negash T."/>
            <person name="Nguyen T."/>
            <person name="Nguyen N."/>
            <person name="Nicol R."/>
            <person name="Norbu C."/>
            <person name="Norbu N."/>
            <person name="Novod N."/>
            <person name="O'Neill B."/>
            <person name="Osman S."/>
            <person name="Markiewicz E."/>
            <person name="Oyono O.L."/>
            <person name="Patti C."/>
            <person name="Phunkhang P."/>
            <person name="Pierre F."/>
            <person name="Priest M."/>
            <person name="Raghuraman S."/>
            <person name="Rege F."/>
            <person name="Reyes R."/>
            <person name="Rise C."/>
            <person name="Rogov P."/>
            <person name="Ross K."/>
            <person name="Ryan E."/>
            <person name="Settipalli S."/>
            <person name="Shea T."/>
            <person name="Sherpa N."/>
            <person name="Shi L."/>
            <person name="Shih D."/>
            <person name="Sparrow T."/>
            <person name="Spaulding J."/>
            <person name="Stalker J."/>
            <person name="Stange-Thomann N."/>
            <person name="Stavropoulos S."/>
            <person name="Stone C."/>
            <person name="Strader C."/>
            <person name="Tesfaye S."/>
            <person name="Thomson T."/>
            <person name="Thoulutsang Y."/>
            <person name="Thoulutsang D."/>
            <person name="Topham K."/>
            <person name="Topping I."/>
            <person name="Tsamla T."/>
            <person name="Vassiliev H."/>
            <person name="Vo A."/>
            <person name="Wangchuk T."/>
            <person name="Wangdi T."/>
            <person name="Weiand M."/>
            <person name="Wilkinson J."/>
            <person name="Wilson A."/>
            <person name="Yadav S."/>
            <person name="Young G."/>
            <person name="Yu Q."/>
            <person name="Zembek L."/>
            <person name="Zhong D."/>
            <person name="Zimmer A."/>
            <person name="Zwirko Z."/>
            <person name="Jaffe D.B."/>
            <person name="Alvarez P."/>
            <person name="Brockman W."/>
            <person name="Butler J."/>
            <person name="Chin C."/>
            <person name="Gnerre S."/>
            <person name="Grabherr M."/>
            <person name="Kleber M."/>
            <person name="Mauceli E."/>
            <person name="MacCallum I."/>
        </authorList>
    </citation>
    <scope>NUCLEOTIDE SEQUENCE [LARGE SCALE GENOMIC DNA]</scope>
    <source>
        <strain evidence="3">Tucson 14024-0371.13</strain>
    </source>
</reference>
<dbReference type="InParanoid" id="B3MZW9"/>
<feature type="compositionally biased region" description="Basic and acidic residues" evidence="1">
    <location>
        <begin position="38"/>
        <end position="55"/>
    </location>
</feature>
<dbReference type="HOGENOM" id="CLU_2308870_0_0_1"/>
<evidence type="ECO:0000313" key="3">
    <source>
        <dbReference type="Proteomes" id="UP000007801"/>
    </source>
</evidence>
<gene>
    <name evidence="2" type="primary">Dana\GF19048</name>
    <name evidence="2" type="synonym">dana_GLEANR_20767</name>
    <name evidence="2" type="ORF">GF19048</name>
</gene>
<dbReference type="KEGG" id="dan:6501812"/>
<sequence>MNEKIAEIKRRYQAKVWTRLPFMYSFNSRIPQKKRDPKKAMRRLEGSLNRLDIKSQPKKRSVKPKTGTTAAKKAKMAKSGEQKSGGSKPIPNPEQGPGPSRNMDAGDNPVANPVVDPNATGA</sequence>
<dbReference type="EMBL" id="CH902635">
    <property type="protein sequence ID" value="EDV33920.2"/>
    <property type="molecule type" value="Genomic_DNA"/>
</dbReference>
<accession>B3MZW9</accession>
<proteinExistence type="predicted"/>
<dbReference type="Proteomes" id="UP000007801">
    <property type="component" value="Unassembled WGS sequence"/>
</dbReference>
<dbReference type="AlphaFoldDB" id="B3MZW9"/>
<evidence type="ECO:0000313" key="2">
    <source>
        <dbReference type="EMBL" id="EDV33920.2"/>
    </source>
</evidence>
<keyword evidence="3" id="KW-1185">Reference proteome</keyword>
<feature type="region of interest" description="Disordered" evidence="1">
    <location>
        <begin position="27"/>
        <end position="122"/>
    </location>
</feature>